<feature type="domain" description="ABC3 transporter permease C-terminal" evidence="8">
    <location>
        <begin position="388"/>
        <end position="504"/>
    </location>
</feature>
<evidence type="ECO:0000256" key="2">
    <source>
        <dbReference type="ARBA" id="ARBA00022475"/>
    </source>
</evidence>
<dbReference type="InterPro" id="IPR017800">
    <property type="entry name" value="ADOP"/>
</dbReference>
<evidence type="ECO:0000256" key="7">
    <source>
        <dbReference type="SAM" id="Phobius"/>
    </source>
</evidence>
<comment type="similarity">
    <text evidence="6">Belongs to the ABC-4 integral membrane protein family.</text>
</comment>
<feature type="domain" description="ABC3 transporter permease C-terminal" evidence="8">
    <location>
        <begin position="793"/>
        <end position="906"/>
    </location>
</feature>
<dbReference type="InterPro" id="IPR003838">
    <property type="entry name" value="ABC3_permease_C"/>
</dbReference>
<feature type="transmembrane region" description="Helical" evidence="7">
    <location>
        <begin position="118"/>
        <end position="141"/>
    </location>
</feature>
<dbReference type="HOGENOM" id="CLU_009433_1_0_0"/>
<keyword evidence="2" id="KW-1003">Cell membrane</keyword>
<dbReference type="Pfam" id="PF02687">
    <property type="entry name" value="FtsX"/>
    <property type="match status" value="2"/>
</dbReference>
<feature type="domain" description="MacB-like periplasmic core" evidence="9">
    <location>
        <begin position="534"/>
        <end position="715"/>
    </location>
</feature>
<reference evidence="10 11" key="1">
    <citation type="journal article" date="2014" name="Genome Announc.">
        <title>Genome Sequence and Methylome of Soil Bacterium Gemmatirosa kalamazoonensis KBS708T, a Member of the Rarely Cultivated Gemmatimonadetes Phylum.</title>
        <authorList>
            <person name="Debruyn J.M."/>
            <person name="Radosevich M."/>
            <person name="Wommack K.E."/>
            <person name="Polson S.W."/>
            <person name="Hauser L.J."/>
            <person name="Fawaz M.N."/>
            <person name="Korlach J."/>
            <person name="Tsai Y.C."/>
        </authorList>
    </citation>
    <scope>NUCLEOTIDE SEQUENCE [LARGE SCALE GENOMIC DNA]</scope>
    <source>
        <strain evidence="10 11">KBS708</strain>
    </source>
</reference>
<comment type="subcellular location">
    <subcellularLocation>
        <location evidence="1">Cell membrane</location>
        <topology evidence="1">Multi-pass membrane protein</topology>
    </subcellularLocation>
</comment>
<dbReference type="PANTHER" id="PTHR30572:SF4">
    <property type="entry name" value="ABC TRANSPORTER PERMEASE YTRF"/>
    <property type="match status" value="1"/>
</dbReference>
<evidence type="ECO:0000256" key="5">
    <source>
        <dbReference type="ARBA" id="ARBA00023136"/>
    </source>
</evidence>
<keyword evidence="4 7" id="KW-1133">Transmembrane helix</keyword>
<evidence type="ECO:0000313" key="10">
    <source>
        <dbReference type="EMBL" id="AHG88619.1"/>
    </source>
</evidence>
<dbReference type="Proteomes" id="UP000019151">
    <property type="component" value="Chromosome"/>
</dbReference>
<dbReference type="InterPro" id="IPR050250">
    <property type="entry name" value="Macrolide_Exporter_MacB"/>
</dbReference>
<dbReference type="AlphaFoldDB" id="W0RBZ0"/>
<feature type="domain" description="MacB-like periplasmic core" evidence="9">
    <location>
        <begin position="120"/>
        <end position="346"/>
    </location>
</feature>
<gene>
    <name evidence="10" type="ORF">J421_1082</name>
</gene>
<dbReference type="NCBIfam" id="TIGR03434">
    <property type="entry name" value="ADOP"/>
    <property type="match status" value="1"/>
</dbReference>
<feature type="transmembrane region" description="Helical" evidence="7">
    <location>
        <begin position="381"/>
        <end position="404"/>
    </location>
</feature>
<feature type="transmembrane region" description="Helical" evidence="7">
    <location>
        <begin position="527"/>
        <end position="547"/>
    </location>
</feature>
<evidence type="ECO:0000259" key="8">
    <source>
        <dbReference type="Pfam" id="PF02687"/>
    </source>
</evidence>
<accession>W0RBZ0</accession>
<keyword evidence="3 7" id="KW-0812">Transmembrane</keyword>
<feature type="transmembrane region" description="Helical" evidence="7">
    <location>
        <begin position="843"/>
        <end position="864"/>
    </location>
</feature>
<evidence type="ECO:0000256" key="1">
    <source>
        <dbReference type="ARBA" id="ARBA00004651"/>
    </source>
</evidence>
<dbReference type="NCBIfam" id="NF038403">
    <property type="entry name" value="perm_prefix_1"/>
    <property type="match status" value="1"/>
</dbReference>
<sequence length="911" mass="97545">MHRHMETPRDTSTVSPTLPHGIRRAFRLARRRPSIEQEVSAEVAFHLEMRAAELVERGLTPDAARAEAQRRFGDTNHWSKAMTAEDQQRAASAARVEWLGDLQQDLRYGVRSALRAPLFSLLAIVTLALGIGANAAVFGVVKSVLLDALPYRDADRVARVYTRFRDGSIERGALAPGNVVDIEQRQRSFAQLAAFMNGPREGVFSSGRAGDQPSVVQVEWVEPEFFRVLGVQPAMGRALRDDDKADTVRMVMLSHRGWQRLLGGDPQVVGREVRVNGITRTVVGVLPRTFVGPAAGTDAEADFYYPLDLRPYLRDPIGARGSSWLGLVGRLKPGVTVDAAQRDMSAIADQLAREYPQHNASVEMRTVSVRDAMVGDTRTPLLVLMASAGLVLLITCANLAGALLSRTISRRKEFAVRTALGAGRARIIRQLLTESVLLSLAGGAAGVLLAVAGLALLRGIAAQALPPYADLSLDPGALVFTSLLALVTGLAFGLAPALSVRRANAQSTLRDETRGTSESARSRRLRGLLVAGQIALCVSLLTGAGLLTRSLLAMTSTPLGFRPEGVLTVAVQLPAAAYRTPESAARFFDQLEERLRGLPGVTAVGDVSALPTNIPQHNGIRVLGAPPPPDDQIPFVLYANASDDYFKTLGIPLRKGRTFGPQDRPESPAVMVVSEAMARKFWPNGNALGGQLRMGPNPNSIPYTVVGIVGDVRNDPARADAEPMAYLSSHVDIRPTRFVVIRTSGDPTALVRPFQRELAALDPGVPSRDAAALTAFLSDRLTARRLPVVLMSAFGALALVLASVGVYAMFAAMTAAREREFGVRVALGSSRGRIAGLVLRQGGIWMALGLAGGTLGVLAISRFLRELLFGVQPFDPVTLVGATLVLLACGAAALLVPVRRATRVDPVEALR</sequence>
<evidence type="ECO:0000256" key="6">
    <source>
        <dbReference type="ARBA" id="ARBA00038076"/>
    </source>
</evidence>
<dbReference type="InterPro" id="IPR025857">
    <property type="entry name" value="MacB_PCD"/>
</dbReference>
<dbReference type="KEGG" id="gba:J421_1082"/>
<dbReference type="EMBL" id="CP007128">
    <property type="protein sequence ID" value="AHG88619.1"/>
    <property type="molecule type" value="Genomic_DNA"/>
</dbReference>
<dbReference type="GO" id="GO:0005886">
    <property type="term" value="C:plasma membrane"/>
    <property type="evidence" value="ECO:0007669"/>
    <property type="project" value="UniProtKB-SubCell"/>
</dbReference>
<dbReference type="Pfam" id="PF12704">
    <property type="entry name" value="MacB_PCD"/>
    <property type="match status" value="2"/>
</dbReference>
<keyword evidence="5 7" id="KW-0472">Membrane</keyword>
<dbReference type="eggNOG" id="COG0577">
    <property type="taxonomic scope" value="Bacteria"/>
</dbReference>
<organism evidence="10 11">
    <name type="scientific">Gemmatirosa kalamazoonensis</name>
    <dbReference type="NCBI Taxonomy" id="861299"/>
    <lineage>
        <taxon>Bacteria</taxon>
        <taxon>Pseudomonadati</taxon>
        <taxon>Gemmatimonadota</taxon>
        <taxon>Gemmatimonadia</taxon>
        <taxon>Gemmatimonadales</taxon>
        <taxon>Gemmatimonadaceae</taxon>
        <taxon>Gemmatirosa</taxon>
    </lineage>
</organism>
<dbReference type="PANTHER" id="PTHR30572">
    <property type="entry name" value="MEMBRANE COMPONENT OF TRANSPORTER-RELATED"/>
    <property type="match status" value="1"/>
</dbReference>
<evidence type="ECO:0000256" key="3">
    <source>
        <dbReference type="ARBA" id="ARBA00022692"/>
    </source>
</evidence>
<name>W0RBZ0_9BACT</name>
<evidence type="ECO:0000256" key="4">
    <source>
        <dbReference type="ARBA" id="ARBA00022989"/>
    </source>
</evidence>
<keyword evidence="11" id="KW-1185">Reference proteome</keyword>
<feature type="transmembrane region" description="Helical" evidence="7">
    <location>
        <begin position="876"/>
        <end position="896"/>
    </location>
</feature>
<feature type="transmembrane region" description="Helical" evidence="7">
    <location>
        <begin position="477"/>
        <end position="500"/>
    </location>
</feature>
<proteinExistence type="inferred from homology"/>
<protein>
    <submittedName>
        <fullName evidence="10">Permease</fullName>
    </submittedName>
</protein>
<dbReference type="InParanoid" id="W0RBZ0"/>
<dbReference type="GO" id="GO:0022857">
    <property type="term" value="F:transmembrane transporter activity"/>
    <property type="evidence" value="ECO:0007669"/>
    <property type="project" value="TreeGrafter"/>
</dbReference>
<dbReference type="STRING" id="861299.J421_1082"/>
<feature type="transmembrane region" description="Helical" evidence="7">
    <location>
        <begin position="436"/>
        <end position="457"/>
    </location>
</feature>
<evidence type="ECO:0000259" key="9">
    <source>
        <dbReference type="Pfam" id="PF12704"/>
    </source>
</evidence>
<dbReference type="InterPro" id="IPR047928">
    <property type="entry name" value="Perm_prefix_1"/>
</dbReference>
<evidence type="ECO:0000313" key="11">
    <source>
        <dbReference type="Proteomes" id="UP000019151"/>
    </source>
</evidence>
<feature type="transmembrane region" description="Helical" evidence="7">
    <location>
        <begin position="788"/>
        <end position="810"/>
    </location>
</feature>